<evidence type="ECO:0000256" key="1">
    <source>
        <dbReference type="SAM" id="MobiDB-lite"/>
    </source>
</evidence>
<dbReference type="InterPro" id="IPR029005">
    <property type="entry name" value="LIM-bd/SEUSS"/>
</dbReference>
<reference evidence="2 3" key="1">
    <citation type="journal article" date="2018" name="New Phytol.">
        <title>Phylogenomics of Endogonaceae and evolution of mycorrhizas within Mucoromycota.</title>
        <authorList>
            <person name="Chang Y."/>
            <person name="Desiro A."/>
            <person name="Na H."/>
            <person name="Sandor L."/>
            <person name="Lipzen A."/>
            <person name="Clum A."/>
            <person name="Barry K."/>
            <person name="Grigoriev I.V."/>
            <person name="Martin F.M."/>
            <person name="Stajich J.E."/>
            <person name="Smith M.E."/>
            <person name="Bonito G."/>
            <person name="Spatafora J.W."/>
        </authorList>
    </citation>
    <scope>NUCLEOTIDE SEQUENCE [LARGE SCALE GENOMIC DNA]</scope>
    <source>
        <strain evidence="2 3">AD002</strain>
    </source>
</reference>
<evidence type="ECO:0008006" key="4">
    <source>
        <dbReference type="Google" id="ProtNLM"/>
    </source>
</evidence>
<gene>
    <name evidence="2" type="ORF">BC938DRAFT_472309</name>
</gene>
<dbReference type="EMBL" id="RBNJ01013274">
    <property type="protein sequence ID" value="RUS25336.1"/>
    <property type="molecule type" value="Genomic_DNA"/>
</dbReference>
<sequence>MVDFLTNAGLFWFVPSTRSAGNGSGVLRLLDYNDSLAGPTNANAADINFWRKFIGEFYSENGTMKYELWNSKSNDKRNFELTTALLPRFYQINFESGVQSIQMTIENAKEYALPSGGRLVECPSASLFHQFDNGCQVVAKGMLQVTFSLSTATGTLKIDMWEFHTQNYVEYIPRSAIVRRELENSPSMETKEGVKAKIKQQQMMQGESAASDGRGDWVIPDTPVNEYGITVKTMRCLEIAEVVGHMKDLIAYSVENNFGPIQSLQKYTQTCRENQARFPNQPGMIPVNPNGQPGGPSNPSGLMSIVGGVIGDGGGGVPGSPSTKKRPLPGGPNGGGPPASGAAGPGLDGAGGPVTASPTTQNRALDNGTVPVGSLNGVAGAGKAGSPQMNNTQIKSPVLGKGKNLPADTTATNANATGATNTNANANANAGNAASGTGANPPSATGGGGPPNKKAKTVPASRTRKPSTKANSTGPGAEGGSPVQQKGTVVSRRASGTDGKS</sequence>
<proteinExistence type="predicted"/>
<dbReference type="AlphaFoldDB" id="A0A433Q6D2"/>
<comment type="caution">
    <text evidence="2">The sequence shown here is derived from an EMBL/GenBank/DDBJ whole genome shotgun (WGS) entry which is preliminary data.</text>
</comment>
<feature type="region of interest" description="Disordered" evidence="1">
    <location>
        <begin position="276"/>
        <end position="501"/>
    </location>
</feature>
<organism evidence="2 3">
    <name type="scientific">Jimgerdemannia flammicorona</name>
    <dbReference type="NCBI Taxonomy" id="994334"/>
    <lineage>
        <taxon>Eukaryota</taxon>
        <taxon>Fungi</taxon>
        <taxon>Fungi incertae sedis</taxon>
        <taxon>Mucoromycota</taxon>
        <taxon>Mucoromycotina</taxon>
        <taxon>Endogonomycetes</taxon>
        <taxon>Endogonales</taxon>
        <taxon>Endogonaceae</taxon>
        <taxon>Jimgerdemannia</taxon>
    </lineage>
</organism>
<evidence type="ECO:0000313" key="2">
    <source>
        <dbReference type="EMBL" id="RUS25336.1"/>
    </source>
</evidence>
<dbReference type="Proteomes" id="UP000274822">
    <property type="component" value="Unassembled WGS sequence"/>
</dbReference>
<feature type="compositionally biased region" description="Low complexity" evidence="1">
    <location>
        <begin position="288"/>
        <end position="307"/>
    </location>
</feature>
<evidence type="ECO:0000313" key="3">
    <source>
        <dbReference type="Proteomes" id="UP000274822"/>
    </source>
</evidence>
<keyword evidence="3" id="KW-1185">Reference proteome</keyword>
<name>A0A433Q6D2_9FUNG</name>
<dbReference type="PANTHER" id="PTHR10378">
    <property type="entry name" value="LIM DOMAIN-BINDING PROTEIN"/>
    <property type="match status" value="1"/>
</dbReference>
<feature type="compositionally biased region" description="Gly residues" evidence="1">
    <location>
        <begin position="308"/>
        <end position="318"/>
    </location>
</feature>
<accession>A0A433Q6D2</accession>
<feature type="compositionally biased region" description="Gly residues" evidence="1">
    <location>
        <begin position="331"/>
        <end position="352"/>
    </location>
</feature>
<protein>
    <recommendedName>
        <fullName evidence="4">LIM-domain binding protein-domain-containing protein</fullName>
    </recommendedName>
</protein>
<feature type="compositionally biased region" description="Low complexity" evidence="1">
    <location>
        <begin position="409"/>
        <end position="440"/>
    </location>
</feature>
<dbReference type="Pfam" id="PF01803">
    <property type="entry name" value="LIM_bind"/>
    <property type="match status" value="1"/>
</dbReference>